<accession>A0AC60QR38</accession>
<evidence type="ECO:0000313" key="2">
    <source>
        <dbReference type="Proteomes" id="UP000805193"/>
    </source>
</evidence>
<organism evidence="1 2">
    <name type="scientific">Ixodes persulcatus</name>
    <name type="common">Taiga tick</name>
    <dbReference type="NCBI Taxonomy" id="34615"/>
    <lineage>
        <taxon>Eukaryota</taxon>
        <taxon>Metazoa</taxon>
        <taxon>Ecdysozoa</taxon>
        <taxon>Arthropoda</taxon>
        <taxon>Chelicerata</taxon>
        <taxon>Arachnida</taxon>
        <taxon>Acari</taxon>
        <taxon>Parasitiformes</taxon>
        <taxon>Ixodida</taxon>
        <taxon>Ixodoidea</taxon>
        <taxon>Ixodidae</taxon>
        <taxon>Ixodinae</taxon>
        <taxon>Ixodes</taxon>
    </lineage>
</organism>
<gene>
    <name evidence="1" type="ORF">HPB47_016352</name>
</gene>
<sequence>MDSVTDLGGAAFPEEIKDVLNKGPKYSFQPSTYRPELLAMVRRVANSAGEQHRERAIGDGVDCLKESAGVVMVTKEPLLLLTGEHELQPNADAAFG</sequence>
<evidence type="ECO:0000313" key="1">
    <source>
        <dbReference type="EMBL" id="KAG0440273.1"/>
    </source>
</evidence>
<keyword evidence="2" id="KW-1185">Reference proteome</keyword>
<comment type="caution">
    <text evidence="1">The sequence shown here is derived from an EMBL/GenBank/DDBJ whole genome shotgun (WGS) entry which is preliminary data.</text>
</comment>
<dbReference type="EMBL" id="JABSTQ010005062">
    <property type="protein sequence ID" value="KAG0440273.1"/>
    <property type="molecule type" value="Genomic_DNA"/>
</dbReference>
<proteinExistence type="predicted"/>
<name>A0AC60QR38_IXOPE</name>
<reference evidence="1 2" key="1">
    <citation type="journal article" date="2020" name="Cell">
        <title>Large-Scale Comparative Analyses of Tick Genomes Elucidate Their Genetic Diversity and Vector Capacities.</title>
        <authorList>
            <consortium name="Tick Genome and Microbiome Consortium (TIGMIC)"/>
            <person name="Jia N."/>
            <person name="Wang J."/>
            <person name="Shi W."/>
            <person name="Du L."/>
            <person name="Sun Y."/>
            <person name="Zhan W."/>
            <person name="Jiang J.F."/>
            <person name="Wang Q."/>
            <person name="Zhang B."/>
            <person name="Ji P."/>
            <person name="Bell-Sakyi L."/>
            <person name="Cui X.M."/>
            <person name="Yuan T.T."/>
            <person name="Jiang B.G."/>
            <person name="Yang W.F."/>
            <person name="Lam T.T."/>
            <person name="Chang Q.C."/>
            <person name="Ding S.J."/>
            <person name="Wang X.J."/>
            <person name="Zhu J.G."/>
            <person name="Ruan X.D."/>
            <person name="Zhao L."/>
            <person name="Wei J.T."/>
            <person name="Ye R.Z."/>
            <person name="Que T.C."/>
            <person name="Du C.H."/>
            <person name="Zhou Y.H."/>
            <person name="Cheng J.X."/>
            <person name="Dai P.F."/>
            <person name="Guo W.B."/>
            <person name="Han X.H."/>
            <person name="Huang E.J."/>
            <person name="Li L.F."/>
            <person name="Wei W."/>
            <person name="Gao Y.C."/>
            <person name="Liu J.Z."/>
            <person name="Shao H.Z."/>
            <person name="Wang X."/>
            <person name="Wang C.C."/>
            <person name="Yang T.C."/>
            <person name="Huo Q.B."/>
            <person name="Li W."/>
            <person name="Chen H.Y."/>
            <person name="Chen S.E."/>
            <person name="Zhou L.G."/>
            <person name="Ni X.B."/>
            <person name="Tian J.H."/>
            <person name="Sheng Y."/>
            <person name="Liu T."/>
            <person name="Pan Y.S."/>
            <person name="Xia L.Y."/>
            <person name="Li J."/>
            <person name="Zhao F."/>
            <person name="Cao W.C."/>
        </authorList>
    </citation>
    <scope>NUCLEOTIDE SEQUENCE [LARGE SCALE GENOMIC DNA]</scope>
    <source>
        <strain evidence="1">Iper-2018</strain>
    </source>
</reference>
<protein>
    <submittedName>
        <fullName evidence="1">Uncharacterized protein</fullName>
    </submittedName>
</protein>
<dbReference type="Proteomes" id="UP000805193">
    <property type="component" value="Unassembled WGS sequence"/>
</dbReference>